<reference evidence="1" key="1">
    <citation type="journal article" date="2020" name="Microorganisms">
        <title>Reliable Identification of Environmental Pseudomonas Isolates Using the rpoD Gene.</title>
        <authorList>
            <consortium name="The Broad Institute Genome Sequencing Platform"/>
            <person name="Girard L."/>
            <person name="Lood C."/>
            <person name="Rokni-Zadeh H."/>
            <person name="van Noort V."/>
            <person name="Lavigne R."/>
            <person name="De Mot R."/>
        </authorList>
    </citation>
    <scope>NUCLEOTIDE SEQUENCE</scope>
    <source>
        <strain evidence="1">BW13M1</strain>
    </source>
</reference>
<name>A0A923K0J1_9PSED</name>
<organism evidence="1">
    <name type="scientific">Pseudomonas peradeniyensis</name>
    <dbReference type="NCBI Taxonomy" id="2745488"/>
    <lineage>
        <taxon>Bacteria</taxon>
        <taxon>Pseudomonadati</taxon>
        <taxon>Pseudomonadota</taxon>
        <taxon>Gammaproteobacteria</taxon>
        <taxon>Pseudomonadales</taxon>
        <taxon>Pseudomonadaceae</taxon>
        <taxon>Pseudomonas</taxon>
    </lineage>
</organism>
<comment type="caution">
    <text evidence="1">The sequence shown here is derived from an EMBL/GenBank/DDBJ whole genome shotgun (WGS) entry which is preliminary data.</text>
</comment>
<gene>
    <name evidence="1" type="ORF">HU751_13755</name>
</gene>
<evidence type="ECO:0000313" key="1">
    <source>
        <dbReference type="EMBL" id="MBC3446845.1"/>
    </source>
</evidence>
<sequence length="101" mass="11236">MATGFLAYREDGTLMVDMTVNFSQMQGSFVTGSANGSGTMASLPPGKTRFYMITSLVDRNAWLGKRPGVSISGNVMSWVYSYNTNNWGFFSANCRIYYGYY</sequence>
<reference evidence="1" key="2">
    <citation type="submission" date="2020-07" db="EMBL/GenBank/DDBJ databases">
        <authorList>
            <person name="Lood C."/>
            <person name="Girard L."/>
        </authorList>
    </citation>
    <scope>NUCLEOTIDE SEQUENCE</scope>
    <source>
        <strain evidence="1">BW13M1</strain>
    </source>
</reference>
<dbReference type="EMBL" id="JABWRJ010000016">
    <property type="protein sequence ID" value="MBC3446845.1"/>
    <property type="molecule type" value="Genomic_DNA"/>
</dbReference>
<protein>
    <submittedName>
        <fullName evidence="1">Uncharacterized protein</fullName>
    </submittedName>
</protein>
<proteinExistence type="predicted"/>
<dbReference type="RefSeq" id="WP_028688986.1">
    <property type="nucleotide sequence ID" value="NZ_JABWRJ020000004.1"/>
</dbReference>
<accession>A0A923K0J1</accession>
<dbReference type="AlphaFoldDB" id="A0A923K0J1"/>